<evidence type="ECO:0000313" key="2">
    <source>
        <dbReference type="EMBL" id="WHY86626.1"/>
    </source>
</evidence>
<dbReference type="KEGG" id="nnv:QNH39_01655"/>
<dbReference type="InterPro" id="IPR022302">
    <property type="entry name" value="Phosphoesterase_putative"/>
</dbReference>
<accession>A0AA95MMU9</accession>
<dbReference type="PANTHER" id="PTHR36492:SF2">
    <property type="entry name" value="[ACYL-CARRIER-PROTEIN] PHOSPHODIESTERASE PPTH"/>
    <property type="match status" value="1"/>
</dbReference>
<dbReference type="InterPro" id="IPR004843">
    <property type="entry name" value="Calcineurin-like_PHP"/>
</dbReference>
<proteinExistence type="predicted"/>
<keyword evidence="3" id="KW-1185">Reference proteome</keyword>
<dbReference type="RefSeq" id="WP_066095161.1">
    <property type="nucleotide sequence ID" value="NZ_CP126114.1"/>
</dbReference>
<dbReference type="GO" id="GO:0016787">
    <property type="term" value="F:hydrolase activity"/>
    <property type="evidence" value="ECO:0007669"/>
    <property type="project" value="InterPro"/>
</dbReference>
<dbReference type="NCBIfam" id="TIGR03729">
    <property type="entry name" value="acc_ester"/>
    <property type="match status" value="1"/>
</dbReference>
<dbReference type="EMBL" id="CP126114">
    <property type="protein sequence ID" value="WHY86626.1"/>
    <property type="molecule type" value="Genomic_DNA"/>
</dbReference>
<sequence>MKIAVLSDIHEGINRENTQKDIVALLKSWLANHTPDVFIISGDMTNGPENSLTLLNQLQNEFPRTKLLFVHGNHDIYHQDSKFARETLLGFPGNLGNGPVELNDDWVVIGDGGWYDYTFGINGFMEEQFTLGRFHDFTWPDKLYAHWPGHDKDETERYLAKIENWLRVYQGKNIIMVTHMVPFSKFVICKDDPGWDFFNAMMGSSRFGELAMKYGVKKYIFGHIHTRYHELYKGIEIICNPLGYYPYEWNHKTAEEEILSAIKVIEI</sequence>
<dbReference type="Proteomes" id="UP001178288">
    <property type="component" value="Chromosome"/>
</dbReference>
<dbReference type="AlphaFoldDB" id="A0AA95MMU9"/>
<gene>
    <name evidence="2" type="ORF">QNH39_01655</name>
</gene>
<protein>
    <submittedName>
        <fullName evidence="2">Metallophosphoesterase</fullName>
    </submittedName>
</protein>
<feature type="domain" description="Calcineurin-like phosphoesterase" evidence="1">
    <location>
        <begin position="1"/>
        <end position="226"/>
    </location>
</feature>
<name>A0AA95MMU9_9BACI</name>
<dbReference type="InterPro" id="IPR029052">
    <property type="entry name" value="Metallo-depent_PP-like"/>
</dbReference>
<dbReference type="InterPro" id="IPR052963">
    <property type="entry name" value="Pantetheine_PDE"/>
</dbReference>
<evidence type="ECO:0000313" key="3">
    <source>
        <dbReference type="Proteomes" id="UP001178288"/>
    </source>
</evidence>
<organism evidence="2 3">
    <name type="scientific">Neobacillus novalis</name>
    <dbReference type="NCBI Taxonomy" id="220687"/>
    <lineage>
        <taxon>Bacteria</taxon>
        <taxon>Bacillati</taxon>
        <taxon>Bacillota</taxon>
        <taxon>Bacilli</taxon>
        <taxon>Bacillales</taxon>
        <taxon>Bacillaceae</taxon>
        <taxon>Neobacillus</taxon>
    </lineage>
</organism>
<dbReference type="SUPFAM" id="SSF56300">
    <property type="entry name" value="Metallo-dependent phosphatases"/>
    <property type="match status" value="1"/>
</dbReference>
<dbReference type="PANTHER" id="PTHR36492">
    <property type="match status" value="1"/>
</dbReference>
<evidence type="ECO:0000259" key="1">
    <source>
        <dbReference type="Pfam" id="PF00149"/>
    </source>
</evidence>
<dbReference type="Gene3D" id="3.60.21.10">
    <property type="match status" value="1"/>
</dbReference>
<reference evidence="2" key="1">
    <citation type="submission" date="2023-05" db="EMBL/GenBank/DDBJ databases">
        <title>Comparative genomics of Bacillaceae isolates and their secondary metabolite potential.</title>
        <authorList>
            <person name="Song L."/>
            <person name="Nielsen L.J."/>
            <person name="Mohite O."/>
            <person name="Xu X."/>
            <person name="Weber T."/>
            <person name="Kovacs A.T."/>
        </authorList>
    </citation>
    <scope>NUCLEOTIDE SEQUENCE</scope>
    <source>
        <strain evidence="2">XLM17</strain>
    </source>
</reference>
<dbReference type="Pfam" id="PF00149">
    <property type="entry name" value="Metallophos"/>
    <property type="match status" value="1"/>
</dbReference>